<proteinExistence type="predicted"/>
<keyword evidence="3" id="KW-1185">Reference proteome</keyword>
<organism evidence="2 3">
    <name type="scientific">Rubroshorea leprosula</name>
    <dbReference type="NCBI Taxonomy" id="152421"/>
    <lineage>
        <taxon>Eukaryota</taxon>
        <taxon>Viridiplantae</taxon>
        <taxon>Streptophyta</taxon>
        <taxon>Embryophyta</taxon>
        <taxon>Tracheophyta</taxon>
        <taxon>Spermatophyta</taxon>
        <taxon>Magnoliopsida</taxon>
        <taxon>eudicotyledons</taxon>
        <taxon>Gunneridae</taxon>
        <taxon>Pentapetalae</taxon>
        <taxon>rosids</taxon>
        <taxon>malvids</taxon>
        <taxon>Malvales</taxon>
        <taxon>Dipterocarpaceae</taxon>
        <taxon>Rubroshorea</taxon>
    </lineage>
</organism>
<dbReference type="Pfam" id="PF13966">
    <property type="entry name" value="zf-RVT"/>
    <property type="match status" value="1"/>
</dbReference>
<name>A0AAV5LNV0_9ROSI</name>
<evidence type="ECO:0000259" key="1">
    <source>
        <dbReference type="Pfam" id="PF13966"/>
    </source>
</evidence>
<gene>
    <name evidence="2" type="ORF">SLEP1_g46711</name>
</gene>
<dbReference type="EMBL" id="BPVZ01000131">
    <property type="protein sequence ID" value="GKV38848.1"/>
    <property type="molecule type" value="Genomic_DNA"/>
</dbReference>
<evidence type="ECO:0000313" key="2">
    <source>
        <dbReference type="EMBL" id="GKV38848.1"/>
    </source>
</evidence>
<feature type="domain" description="Reverse transcriptase zinc-binding" evidence="1">
    <location>
        <begin position="100"/>
        <end position="166"/>
    </location>
</feature>
<dbReference type="AlphaFoldDB" id="A0AAV5LNV0"/>
<sequence>MNLALLSKLGWRLVTEVEPLLIKVLKAKHLVAKGIGYLVSTGRKASFCLDSWLKEKPLHSLHCHVTKNIAAEHLEKLASDYWRSNGWNLDNLSQFLPAIAWNKLWKLRAPPKSKTLLWLIAHERVLTNSAGVSRGLARSDDRPRCNTGPETVLHLVRDCPTSEAVWRR</sequence>
<protein>
    <recommendedName>
        <fullName evidence="1">Reverse transcriptase zinc-binding domain-containing protein</fullName>
    </recommendedName>
</protein>
<reference evidence="2 3" key="1">
    <citation type="journal article" date="2021" name="Commun. Biol.">
        <title>The genome of Shorea leprosula (Dipterocarpaceae) highlights the ecological relevance of drought in aseasonal tropical rainforests.</title>
        <authorList>
            <person name="Ng K.K.S."/>
            <person name="Kobayashi M.J."/>
            <person name="Fawcett J.A."/>
            <person name="Hatakeyama M."/>
            <person name="Paape T."/>
            <person name="Ng C.H."/>
            <person name="Ang C.C."/>
            <person name="Tnah L.H."/>
            <person name="Lee C.T."/>
            <person name="Nishiyama T."/>
            <person name="Sese J."/>
            <person name="O'Brien M.J."/>
            <person name="Copetti D."/>
            <person name="Mohd Noor M.I."/>
            <person name="Ong R.C."/>
            <person name="Putra M."/>
            <person name="Sireger I.Z."/>
            <person name="Indrioko S."/>
            <person name="Kosugi Y."/>
            <person name="Izuno A."/>
            <person name="Isagi Y."/>
            <person name="Lee S.L."/>
            <person name="Shimizu K.K."/>
        </authorList>
    </citation>
    <scope>NUCLEOTIDE SEQUENCE [LARGE SCALE GENOMIC DNA]</scope>
    <source>
        <strain evidence="2">214</strain>
    </source>
</reference>
<evidence type="ECO:0000313" key="3">
    <source>
        <dbReference type="Proteomes" id="UP001054252"/>
    </source>
</evidence>
<accession>A0AAV5LNV0</accession>
<dbReference type="InterPro" id="IPR026960">
    <property type="entry name" value="RVT-Znf"/>
</dbReference>
<dbReference type="Proteomes" id="UP001054252">
    <property type="component" value="Unassembled WGS sequence"/>
</dbReference>
<comment type="caution">
    <text evidence="2">The sequence shown here is derived from an EMBL/GenBank/DDBJ whole genome shotgun (WGS) entry which is preliminary data.</text>
</comment>